<evidence type="ECO:0000256" key="1">
    <source>
        <dbReference type="SAM" id="MobiDB-lite"/>
    </source>
</evidence>
<dbReference type="Proteomes" id="UP000182894">
    <property type="component" value="Unassembled WGS sequence"/>
</dbReference>
<dbReference type="STRING" id="89065.SAMN05216605_103127"/>
<reference evidence="4" key="1">
    <citation type="submission" date="2016-10" db="EMBL/GenBank/DDBJ databases">
        <authorList>
            <person name="Varghese N."/>
            <person name="Submissions S."/>
        </authorList>
    </citation>
    <scope>NUCLEOTIDE SEQUENCE [LARGE SCALE GENOMIC DNA]</scope>
    <source>
        <strain evidence="4">ATCC 700689</strain>
    </source>
</reference>
<organism evidence="3 4">
    <name type="scientific">Pseudomonas abietaniphila</name>
    <dbReference type="NCBI Taxonomy" id="89065"/>
    <lineage>
        <taxon>Bacteria</taxon>
        <taxon>Pseudomonadati</taxon>
        <taxon>Pseudomonadota</taxon>
        <taxon>Gammaproteobacteria</taxon>
        <taxon>Pseudomonadales</taxon>
        <taxon>Pseudomonadaceae</taxon>
        <taxon>Pseudomonas</taxon>
    </lineage>
</organism>
<dbReference type="OrthoDB" id="8593804at2"/>
<dbReference type="RefSeq" id="WP_074751656.1">
    <property type="nucleotide sequence ID" value="NZ_FNCO01000003.1"/>
</dbReference>
<feature type="region of interest" description="Disordered" evidence="1">
    <location>
        <begin position="44"/>
        <end position="67"/>
    </location>
</feature>
<evidence type="ECO:0000256" key="2">
    <source>
        <dbReference type="SAM" id="SignalP"/>
    </source>
</evidence>
<protein>
    <submittedName>
        <fullName evidence="3">Uncharacterized protein</fullName>
    </submittedName>
</protein>
<name>A0A1G7X0T2_9PSED</name>
<dbReference type="AlphaFoldDB" id="A0A1G7X0T2"/>
<gene>
    <name evidence="3" type="ORF">SAMN05216605_103127</name>
</gene>
<feature type="signal peptide" evidence="2">
    <location>
        <begin position="1"/>
        <end position="24"/>
    </location>
</feature>
<evidence type="ECO:0000313" key="3">
    <source>
        <dbReference type="EMBL" id="SDG77761.1"/>
    </source>
</evidence>
<keyword evidence="2" id="KW-0732">Signal</keyword>
<feature type="chain" id="PRO_5010248781" evidence="2">
    <location>
        <begin position="25"/>
        <end position="149"/>
    </location>
</feature>
<evidence type="ECO:0000313" key="4">
    <source>
        <dbReference type="Proteomes" id="UP000182894"/>
    </source>
</evidence>
<proteinExistence type="predicted"/>
<accession>A0A1G7X0T2</accession>
<sequence>MRNAKTIKTAMSVIAMLSAGSAIATPQVTVSFTNNTTEVATYQSGSSRNELTTYSNASPKPSNVESGGTRSYIVSATGSSPITYAMVTYKSGGKSCQFTTSYLMNSTPGGVRTPKWNKNAVASGGARCDISITTVNYSNHDWSVNLIMR</sequence>
<dbReference type="EMBL" id="FNCO01000003">
    <property type="protein sequence ID" value="SDG77761.1"/>
    <property type="molecule type" value="Genomic_DNA"/>
</dbReference>
<keyword evidence="4" id="KW-1185">Reference proteome</keyword>